<dbReference type="Proteomes" id="UP000220192">
    <property type="component" value="Unassembled WGS sequence"/>
</dbReference>
<accession>A0A2A7D338</accession>
<evidence type="ECO:0000313" key="1">
    <source>
        <dbReference type="EMBL" id="PDZ14351.1"/>
    </source>
</evidence>
<protein>
    <submittedName>
        <fullName evidence="1">Uncharacterized protein</fullName>
    </submittedName>
</protein>
<sequence>MQVNNKWKMGKECISLSLTCFQKFRSILKNEVRDNPYNNEENLGVLYVVMKQMNTVRTVIYGTIHMDSDRDKGYI</sequence>
<dbReference type="AlphaFoldDB" id="A0A2A7D338"/>
<comment type="caution">
    <text evidence="1">The sequence shown here is derived from an EMBL/GenBank/DDBJ whole genome shotgun (WGS) entry which is preliminary data.</text>
</comment>
<reference evidence="1 2" key="1">
    <citation type="submission" date="2017-09" db="EMBL/GenBank/DDBJ databases">
        <title>Large-scale bioinformatics analysis of Bacillus genomes uncovers conserved roles of natural products in bacterial physiology.</title>
        <authorList>
            <consortium name="Agbiome Team Llc"/>
            <person name="Bleich R.M."/>
            <person name="Grubbs K.J."/>
            <person name="Santa Maria K.C."/>
            <person name="Allen S.E."/>
            <person name="Farag S."/>
            <person name="Shank E.A."/>
            <person name="Bowers A."/>
        </authorList>
    </citation>
    <scope>NUCLEOTIDE SEQUENCE [LARGE SCALE GENOMIC DNA]</scope>
    <source>
        <strain evidence="1 2">AFS095574</strain>
    </source>
</reference>
<proteinExistence type="predicted"/>
<dbReference type="EMBL" id="NVLX01000028">
    <property type="protein sequence ID" value="PDZ14351.1"/>
    <property type="molecule type" value="Genomic_DNA"/>
</dbReference>
<name>A0A2A7D338_BACAN</name>
<organism evidence="1 2">
    <name type="scientific">Bacillus anthracis</name>
    <name type="common">anthrax bacterium</name>
    <dbReference type="NCBI Taxonomy" id="1392"/>
    <lineage>
        <taxon>Bacteria</taxon>
        <taxon>Bacillati</taxon>
        <taxon>Bacillota</taxon>
        <taxon>Bacilli</taxon>
        <taxon>Bacillales</taxon>
        <taxon>Bacillaceae</taxon>
        <taxon>Bacillus</taxon>
        <taxon>Bacillus cereus group</taxon>
    </lineage>
</organism>
<gene>
    <name evidence="1" type="ORF">CON16_25625</name>
</gene>
<evidence type="ECO:0000313" key="2">
    <source>
        <dbReference type="Proteomes" id="UP000220192"/>
    </source>
</evidence>